<dbReference type="Proteomes" id="UP001335729">
    <property type="component" value="Unassembled WGS sequence"/>
</dbReference>
<keyword evidence="2" id="KW-1185">Reference proteome</keyword>
<comment type="caution">
    <text evidence="1">The sequence shown here is derived from an EMBL/GenBank/DDBJ whole genome shotgun (WGS) entry which is preliminary data.</text>
</comment>
<sequence>MPRRSEIDRLRRHGEAMAVSSPMCARIAYALSESADALRVIRAVPTGHRDPRSIIAVLHYLALTGRAAELAAAIDTDDPDAAAVAAVQMMHRHADVVVATAAHRTHQTMRTAVCAVLYPALADAAHRLGADDIGVIDVNPGAGLNVHTDRVAITYSTGESLGDSSSRVSIDCRVVGQHAIPTRSLPRVVARVGIGTDIVDLADPDDVLWLRACGPPDQDEPADQLDAAVGVAAAQPPVLLRGDVLDVVDDAIDKVPAGALPLVTTTWALSALPLESRLRWLQRLGDIAARRPIAWISVEGVGVSPSIPTMGDRRASGHSIVGLTVLGSSDLHSQAVGRCWSRGRVMSWLNASPESGIP</sequence>
<name>A0ABU7MW20_9ACTN</name>
<protein>
    <submittedName>
        <fullName evidence="1">DUF2332 domain-containing protein</fullName>
    </submittedName>
</protein>
<organism evidence="1 2">
    <name type="scientific">Gordonia prachuapensis</name>
    <dbReference type="NCBI Taxonomy" id="3115651"/>
    <lineage>
        <taxon>Bacteria</taxon>
        <taxon>Bacillati</taxon>
        <taxon>Actinomycetota</taxon>
        <taxon>Actinomycetes</taxon>
        <taxon>Mycobacteriales</taxon>
        <taxon>Gordoniaceae</taxon>
        <taxon>Gordonia</taxon>
    </lineage>
</organism>
<proteinExistence type="predicted"/>
<dbReference type="RefSeq" id="WP_330505908.1">
    <property type="nucleotide sequence ID" value="NZ_JAZDUE010000013.1"/>
</dbReference>
<reference evidence="1 2" key="1">
    <citation type="submission" date="2024-01" db="EMBL/GenBank/DDBJ databases">
        <title>Draft genome sequence of Gordonia sp. PKS22-38.</title>
        <authorList>
            <person name="Suphannarot A."/>
            <person name="Mingma R."/>
        </authorList>
    </citation>
    <scope>NUCLEOTIDE SEQUENCE [LARGE SCALE GENOMIC DNA]</scope>
    <source>
        <strain evidence="1 2">PKS22-38</strain>
    </source>
</reference>
<evidence type="ECO:0000313" key="1">
    <source>
        <dbReference type="EMBL" id="MEE4024542.1"/>
    </source>
</evidence>
<dbReference type="EMBL" id="JAZDUE010000013">
    <property type="protein sequence ID" value="MEE4024542.1"/>
    <property type="molecule type" value="Genomic_DNA"/>
</dbReference>
<gene>
    <name evidence="1" type="ORF">V1Y59_15765</name>
</gene>
<accession>A0ABU7MW20</accession>
<dbReference type="Pfam" id="PF10094">
    <property type="entry name" value="DUF2332"/>
    <property type="match status" value="1"/>
</dbReference>
<evidence type="ECO:0000313" key="2">
    <source>
        <dbReference type="Proteomes" id="UP001335729"/>
    </source>
</evidence>
<dbReference type="InterPro" id="IPR011200">
    <property type="entry name" value="UCP012608"/>
</dbReference>